<protein>
    <submittedName>
        <fullName evidence="1">Uncharacterized protein</fullName>
    </submittedName>
</protein>
<sequence>MGGDPNFLSLFQLCGSSGLYLGQVQHQLGLGELLRCLVWLVFPAQAICVEQHNAALPSTRIRDKGICTVDKGISTVDKGISTGPEELGLFRGRKSEEWPVALAKEFLQLQTNEPAEIPGFQD</sequence>
<name>A0A8K1G441_9PASS</name>
<evidence type="ECO:0000313" key="1">
    <source>
        <dbReference type="EMBL" id="TRZ11318.1"/>
    </source>
</evidence>
<reference evidence="1" key="1">
    <citation type="submission" date="2019-04" db="EMBL/GenBank/DDBJ databases">
        <title>Genome assembly of Zosterops borbonicus 15179.</title>
        <authorList>
            <person name="Leroy T."/>
            <person name="Anselmetti Y."/>
            <person name="Tilak M.-K."/>
            <person name="Nabholz B."/>
        </authorList>
    </citation>
    <scope>NUCLEOTIDE SEQUENCE</scope>
    <source>
        <strain evidence="1">HGM_15179</strain>
        <tissue evidence="1">Muscle</tissue>
    </source>
</reference>
<organism evidence="1 2">
    <name type="scientific">Zosterops borbonicus</name>
    <dbReference type="NCBI Taxonomy" id="364589"/>
    <lineage>
        <taxon>Eukaryota</taxon>
        <taxon>Metazoa</taxon>
        <taxon>Chordata</taxon>
        <taxon>Craniata</taxon>
        <taxon>Vertebrata</taxon>
        <taxon>Euteleostomi</taxon>
        <taxon>Archelosauria</taxon>
        <taxon>Archosauria</taxon>
        <taxon>Dinosauria</taxon>
        <taxon>Saurischia</taxon>
        <taxon>Theropoda</taxon>
        <taxon>Coelurosauria</taxon>
        <taxon>Aves</taxon>
        <taxon>Neognathae</taxon>
        <taxon>Neoaves</taxon>
        <taxon>Telluraves</taxon>
        <taxon>Australaves</taxon>
        <taxon>Passeriformes</taxon>
        <taxon>Sylvioidea</taxon>
        <taxon>Zosteropidae</taxon>
        <taxon>Zosterops</taxon>
    </lineage>
</organism>
<gene>
    <name evidence="1" type="ORF">HGM15179_015785</name>
</gene>
<dbReference type="EMBL" id="SWJQ01000730">
    <property type="protein sequence ID" value="TRZ11318.1"/>
    <property type="molecule type" value="Genomic_DNA"/>
</dbReference>
<dbReference type="AlphaFoldDB" id="A0A8K1G441"/>
<proteinExistence type="predicted"/>
<dbReference type="Proteomes" id="UP000796761">
    <property type="component" value="Unassembled WGS sequence"/>
</dbReference>
<accession>A0A8K1G441</accession>
<evidence type="ECO:0000313" key="2">
    <source>
        <dbReference type="Proteomes" id="UP000796761"/>
    </source>
</evidence>
<keyword evidence="2" id="KW-1185">Reference proteome</keyword>
<comment type="caution">
    <text evidence="1">The sequence shown here is derived from an EMBL/GenBank/DDBJ whole genome shotgun (WGS) entry which is preliminary data.</text>
</comment>